<feature type="domain" description="Integrase catalytic" evidence="1">
    <location>
        <begin position="117"/>
        <end position="182"/>
    </location>
</feature>
<gene>
    <name evidence="2" type="ORF">EPI10_006380</name>
</gene>
<protein>
    <submittedName>
        <fullName evidence="2">Transposon Ty3-I Gag-Pol polyprotein</fullName>
    </submittedName>
</protein>
<sequence>MKAAISSLLRTISQTISGLLPADLNSQGKRKFLNNAKFYYWDESYLYTQYGDQIIQRCYPDEEMNSILQHCHSALYEGHFGGVRTARKVLQSGFYSPNYSKMPMNFIRRRTCNLSKRHEMPLQNILEIELFDIWEIDFMGLFPPSFDNLYILVAVDYVSKWVEAIALPTNDARLVMKFLHKN</sequence>
<comment type="caution">
    <text evidence="2">The sequence shown here is derived from an EMBL/GenBank/DDBJ whole genome shotgun (WGS) entry which is preliminary data.</text>
</comment>
<reference evidence="3" key="1">
    <citation type="journal article" date="2019" name="Plant Biotechnol. J.">
        <title>Genome sequencing of the Australian wild diploid species Gossypium australe highlights disease resistance and delayed gland morphogenesis.</title>
        <authorList>
            <person name="Cai Y."/>
            <person name="Cai X."/>
            <person name="Wang Q."/>
            <person name="Wang P."/>
            <person name="Zhang Y."/>
            <person name="Cai C."/>
            <person name="Xu Y."/>
            <person name="Wang K."/>
            <person name="Zhou Z."/>
            <person name="Wang C."/>
            <person name="Geng S."/>
            <person name="Li B."/>
            <person name="Dong Q."/>
            <person name="Hou Y."/>
            <person name="Wang H."/>
            <person name="Ai P."/>
            <person name="Liu Z."/>
            <person name="Yi F."/>
            <person name="Sun M."/>
            <person name="An G."/>
            <person name="Cheng J."/>
            <person name="Zhang Y."/>
            <person name="Shi Q."/>
            <person name="Xie Y."/>
            <person name="Shi X."/>
            <person name="Chang Y."/>
            <person name="Huang F."/>
            <person name="Chen Y."/>
            <person name="Hong S."/>
            <person name="Mi L."/>
            <person name="Sun Q."/>
            <person name="Zhang L."/>
            <person name="Zhou B."/>
            <person name="Peng R."/>
            <person name="Zhang X."/>
            <person name="Liu F."/>
        </authorList>
    </citation>
    <scope>NUCLEOTIDE SEQUENCE [LARGE SCALE GENOMIC DNA]</scope>
    <source>
        <strain evidence="3">cv. PA1801</strain>
    </source>
</reference>
<dbReference type="PROSITE" id="PS50994">
    <property type="entry name" value="INTEGRASE"/>
    <property type="match status" value="1"/>
</dbReference>
<dbReference type="GO" id="GO:0003676">
    <property type="term" value="F:nucleic acid binding"/>
    <property type="evidence" value="ECO:0007669"/>
    <property type="project" value="InterPro"/>
</dbReference>
<evidence type="ECO:0000313" key="2">
    <source>
        <dbReference type="EMBL" id="KAA3484288.1"/>
    </source>
</evidence>
<dbReference type="InterPro" id="IPR001584">
    <property type="entry name" value="Integrase_cat-core"/>
</dbReference>
<accession>A0A5B6WSE8</accession>
<evidence type="ECO:0000313" key="3">
    <source>
        <dbReference type="Proteomes" id="UP000325315"/>
    </source>
</evidence>
<keyword evidence="3" id="KW-1185">Reference proteome</keyword>
<dbReference type="PANTHER" id="PTHR47266">
    <property type="entry name" value="ENDONUCLEASE-RELATED"/>
    <property type="match status" value="1"/>
</dbReference>
<evidence type="ECO:0000259" key="1">
    <source>
        <dbReference type="PROSITE" id="PS50994"/>
    </source>
</evidence>
<dbReference type="InterPro" id="IPR012337">
    <property type="entry name" value="RNaseH-like_sf"/>
</dbReference>
<dbReference type="OrthoDB" id="1001372at2759"/>
<dbReference type="Gene3D" id="1.10.340.70">
    <property type="match status" value="1"/>
</dbReference>
<name>A0A5B6WSE8_9ROSI</name>
<dbReference type="AlphaFoldDB" id="A0A5B6WSE8"/>
<dbReference type="SUPFAM" id="SSF53098">
    <property type="entry name" value="Ribonuclease H-like"/>
    <property type="match status" value="1"/>
</dbReference>
<organism evidence="2 3">
    <name type="scientific">Gossypium australe</name>
    <dbReference type="NCBI Taxonomy" id="47621"/>
    <lineage>
        <taxon>Eukaryota</taxon>
        <taxon>Viridiplantae</taxon>
        <taxon>Streptophyta</taxon>
        <taxon>Embryophyta</taxon>
        <taxon>Tracheophyta</taxon>
        <taxon>Spermatophyta</taxon>
        <taxon>Magnoliopsida</taxon>
        <taxon>eudicotyledons</taxon>
        <taxon>Gunneridae</taxon>
        <taxon>Pentapetalae</taxon>
        <taxon>rosids</taxon>
        <taxon>malvids</taxon>
        <taxon>Malvales</taxon>
        <taxon>Malvaceae</taxon>
        <taxon>Malvoideae</taxon>
        <taxon>Gossypium</taxon>
    </lineage>
</organism>
<dbReference type="InterPro" id="IPR036397">
    <property type="entry name" value="RNaseH_sf"/>
</dbReference>
<dbReference type="GO" id="GO:0015074">
    <property type="term" value="P:DNA integration"/>
    <property type="evidence" value="ECO:0007669"/>
    <property type="project" value="InterPro"/>
</dbReference>
<dbReference type="EMBL" id="SMMG02000002">
    <property type="protein sequence ID" value="KAA3484288.1"/>
    <property type="molecule type" value="Genomic_DNA"/>
</dbReference>
<dbReference type="InterPro" id="IPR052160">
    <property type="entry name" value="Gypsy_RT_Integrase-like"/>
</dbReference>
<proteinExistence type="predicted"/>
<dbReference type="Gene3D" id="3.30.420.10">
    <property type="entry name" value="Ribonuclease H-like superfamily/Ribonuclease H"/>
    <property type="match status" value="1"/>
</dbReference>
<dbReference type="Proteomes" id="UP000325315">
    <property type="component" value="Unassembled WGS sequence"/>
</dbReference>